<evidence type="ECO:0000313" key="3">
    <source>
        <dbReference type="EMBL" id="KAK7693244.1"/>
    </source>
</evidence>
<feature type="region of interest" description="Disordered" evidence="2">
    <location>
        <begin position="109"/>
        <end position="194"/>
    </location>
</feature>
<name>A0AAW0GQ86_9APHY</name>
<protein>
    <submittedName>
        <fullName evidence="3">Uncharacterized protein</fullName>
    </submittedName>
</protein>
<evidence type="ECO:0000256" key="1">
    <source>
        <dbReference type="SAM" id="Coils"/>
    </source>
</evidence>
<comment type="caution">
    <text evidence="3">The sequence shown here is derived from an EMBL/GenBank/DDBJ whole genome shotgun (WGS) entry which is preliminary data.</text>
</comment>
<reference evidence="3 4" key="1">
    <citation type="submission" date="2022-09" db="EMBL/GenBank/DDBJ databases">
        <authorList>
            <person name="Palmer J.M."/>
        </authorList>
    </citation>
    <scope>NUCLEOTIDE SEQUENCE [LARGE SCALE GENOMIC DNA]</scope>
    <source>
        <strain evidence="3 4">DSM 7382</strain>
    </source>
</reference>
<keyword evidence="1" id="KW-0175">Coiled coil</keyword>
<feature type="coiled-coil region" evidence="1">
    <location>
        <begin position="218"/>
        <end position="255"/>
    </location>
</feature>
<feature type="compositionally biased region" description="Polar residues" evidence="2">
    <location>
        <begin position="59"/>
        <end position="71"/>
    </location>
</feature>
<feature type="compositionally biased region" description="Basic and acidic residues" evidence="2">
    <location>
        <begin position="1"/>
        <end position="26"/>
    </location>
</feature>
<sequence>MLYNEHNKAGKELQRKITKLKDENKDPSLPQKLPQAPSNTAGPSSLAPPVSSPSPPPSGRNTLSDSQQTVDESFMLLAQRSEGGDAFNHFWKITEGMLEHLSQPVAFAIAPLGPPENGHSSPRRRDTSSSSDTDIEDTISRTLSRGVGFMKAASSKMLTRNDSYPPSSDSDNGRNTSPPKPSAAVSFDDGWDDDILSDEGNMAESFLLIPSSKSESSTLALKNENATLKAQIEEMQKQLETADRALKQRNEHDQQLRDSILLARKEAQRAMTSSMMRQGTTASRLGCFDNHPTSCTCSCRGT</sequence>
<organism evidence="3 4">
    <name type="scientific">Cerrena zonata</name>
    <dbReference type="NCBI Taxonomy" id="2478898"/>
    <lineage>
        <taxon>Eukaryota</taxon>
        <taxon>Fungi</taxon>
        <taxon>Dikarya</taxon>
        <taxon>Basidiomycota</taxon>
        <taxon>Agaricomycotina</taxon>
        <taxon>Agaricomycetes</taxon>
        <taxon>Polyporales</taxon>
        <taxon>Cerrenaceae</taxon>
        <taxon>Cerrena</taxon>
    </lineage>
</organism>
<evidence type="ECO:0000256" key="2">
    <source>
        <dbReference type="SAM" id="MobiDB-lite"/>
    </source>
</evidence>
<dbReference type="AlphaFoldDB" id="A0AAW0GQ86"/>
<feature type="region of interest" description="Disordered" evidence="2">
    <location>
        <begin position="1"/>
        <end position="73"/>
    </location>
</feature>
<accession>A0AAW0GQ86</accession>
<dbReference type="EMBL" id="JASBNA010000003">
    <property type="protein sequence ID" value="KAK7693244.1"/>
    <property type="molecule type" value="Genomic_DNA"/>
</dbReference>
<keyword evidence="4" id="KW-1185">Reference proteome</keyword>
<gene>
    <name evidence="3" type="ORF">QCA50_002810</name>
</gene>
<dbReference type="Proteomes" id="UP001385951">
    <property type="component" value="Unassembled WGS sequence"/>
</dbReference>
<evidence type="ECO:0000313" key="4">
    <source>
        <dbReference type="Proteomes" id="UP001385951"/>
    </source>
</evidence>
<proteinExistence type="predicted"/>